<dbReference type="PANTHER" id="PTHR39188">
    <property type="entry name" value="MEMBRANE-ASSOCIATED ZINC METALLOPROTEASE M50B"/>
    <property type="match status" value="1"/>
</dbReference>
<evidence type="ECO:0000256" key="3">
    <source>
        <dbReference type="ARBA" id="ARBA00007931"/>
    </source>
</evidence>
<dbReference type="GO" id="GO:0008237">
    <property type="term" value="F:metallopeptidase activity"/>
    <property type="evidence" value="ECO:0007669"/>
    <property type="project" value="UniProtKB-KW"/>
</dbReference>
<dbReference type="InterPro" id="IPR008915">
    <property type="entry name" value="Peptidase_M50"/>
</dbReference>
<feature type="domain" description="Peptidase M50" evidence="13">
    <location>
        <begin position="45"/>
        <end position="119"/>
    </location>
</feature>
<dbReference type="AlphaFoldDB" id="A0A0M6YFL2"/>
<comment type="cofactor">
    <cofactor evidence="1">
        <name>Zn(2+)</name>
        <dbReference type="ChEBI" id="CHEBI:29105"/>
    </cofactor>
</comment>
<evidence type="ECO:0000256" key="11">
    <source>
        <dbReference type="ARBA" id="ARBA00023136"/>
    </source>
</evidence>
<dbReference type="EMBL" id="CXSU01000005">
    <property type="protein sequence ID" value="CTQ48293.1"/>
    <property type="molecule type" value="Genomic_DNA"/>
</dbReference>
<evidence type="ECO:0000313" key="15">
    <source>
        <dbReference type="Proteomes" id="UP000049222"/>
    </source>
</evidence>
<dbReference type="RefSeq" id="WP_055081911.1">
    <property type="nucleotide sequence ID" value="NZ_CXSU01000005.1"/>
</dbReference>
<keyword evidence="11 12" id="KW-0472">Membrane</keyword>
<dbReference type="GO" id="GO:0016020">
    <property type="term" value="C:membrane"/>
    <property type="evidence" value="ECO:0007669"/>
    <property type="project" value="UniProtKB-SubCell"/>
</dbReference>
<evidence type="ECO:0000256" key="1">
    <source>
        <dbReference type="ARBA" id="ARBA00001947"/>
    </source>
</evidence>
<comment type="subcellular location">
    <subcellularLocation>
        <location evidence="2">Membrane</location>
        <topology evidence="2">Multi-pass membrane protein</topology>
    </subcellularLocation>
</comment>
<dbReference type="Pfam" id="PF02163">
    <property type="entry name" value="Peptidase_M50"/>
    <property type="match status" value="2"/>
</dbReference>
<keyword evidence="8" id="KW-0862">Zinc</keyword>
<accession>A0A0M6YFL2</accession>
<evidence type="ECO:0000256" key="7">
    <source>
        <dbReference type="ARBA" id="ARBA00022801"/>
    </source>
</evidence>
<feature type="transmembrane region" description="Helical" evidence="12">
    <location>
        <begin position="140"/>
        <end position="167"/>
    </location>
</feature>
<dbReference type="STRING" id="420998.JDO7802_00295"/>
<evidence type="ECO:0000256" key="12">
    <source>
        <dbReference type="SAM" id="Phobius"/>
    </source>
</evidence>
<evidence type="ECO:0000256" key="8">
    <source>
        <dbReference type="ARBA" id="ARBA00022833"/>
    </source>
</evidence>
<sequence length="225" mass="24481">MFARTEAPIFAFRGPMGIPVEVAPSFAMLAFVFLMIDTSVDGIVFFALIAGSIFLHELGHAWGCRVQGVGVSRIVMWGGGGLCYHRPEPDPRRDELIVIAGPLVNLALWAIASLASGYFFEAGPRSDMAYELASLLGSLAWINLILFALNMLPVSPLDGGRLFYLVLRRVLPMQDAGRVAGVVGTIMAIAWIPAMFYLFVTYGVLLFFMPSISQHVAMARGRALP</sequence>
<keyword evidence="9 12" id="KW-1133">Transmembrane helix</keyword>
<proteinExistence type="inferred from homology"/>
<keyword evidence="15" id="KW-1185">Reference proteome</keyword>
<keyword evidence="5 12" id="KW-0812">Transmembrane</keyword>
<dbReference type="EC" id="3.4.24.-" evidence="14"/>
<dbReference type="Proteomes" id="UP000049222">
    <property type="component" value="Unassembled WGS sequence"/>
</dbReference>
<gene>
    <name evidence="14" type="primary">spoIVFB</name>
    <name evidence="14" type="ORF">JDO7802_00295</name>
</gene>
<keyword evidence="10" id="KW-0482">Metalloprotease</keyword>
<dbReference type="PANTHER" id="PTHR39188:SF3">
    <property type="entry name" value="STAGE IV SPORULATION PROTEIN FB"/>
    <property type="match status" value="1"/>
</dbReference>
<keyword evidence="7 14" id="KW-0378">Hydrolase</keyword>
<evidence type="ECO:0000256" key="10">
    <source>
        <dbReference type="ARBA" id="ARBA00023049"/>
    </source>
</evidence>
<evidence type="ECO:0000256" key="2">
    <source>
        <dbReference type="ARBA" id="ARBA00004141"/>
    </source>
</evidence>
<organism evidence="14 15">
    <name type="scientific">Jannaschia donghaensis</name>
    <dbReference type="NCBI Taxonomy" id="420998"/>
    <lineage>
        <taxon>Bacteria</taxon>
        <taxon>Pseudomonadati</taxon>
        <taxon>Pseudomonadota</taxon>
        <taxon>Alphaproteobacteria</taxon>
        <taxon>Rhodobacterales</taxon>
        <taxon>Roseobacteraceae</taxon>
        <taxon>Jannaschia</taxon>
    </lineage>
</organism>
<dbReference type="GO" id="GO:0046872">
    <property type="term" value="F:metal ion binding"/>
    <property type="evidence" value="ECO:0007669"/>
    <property type="project" value="UniProtKB-KW"/>
</dbReference>
<protein>
    <submittedName>
        <fullName evidence="14">Stage IV sporulation protein FB</fullName>
        <ecNumber evidence="14">3.4.24.-</ecNumber>
    </submittedName>
</protein>
<evidence type="ECO:0000256" key="4">
    <source>
        <dbReference type="ARBA" id="ARBA00022670"/>
    </source>
</evidence>
<reference evidence="14 15" key="1">
    <citation type="submission" date="2015-07" db="EMBL/GenBank/DDBJ databases">
        <authorList>
            <person name="Noorani M."/>
        </authorList>
    </citation>
    <scope>NUCLEOTIDE SEQUENCE [LARGE SCALE GENOMIC DNA]</scope>
    <source>
        <strain evidence="14 15">CECT 7802</strain>
    </source>
</reference>
<evidence type="ECO:0000256" key="9">
    <source>
        <dbReference type="ARBA" id="ARBA00022989"/>
    </source>
</evidence>
<feature type="domain" description="Peptidase M50" evidence="13">
    <location>
        <begin position="130"/>
        <end position="188"/>
    </location>
</feature>
<evidence type="ECO:0000256" key="6">
    <source>
        <dbReference type="ARBA" id="ARBA00022723"/>
    </source>
</evidence>
<evidence type="ECO:0000259" key="13">
    <source>
        <dbReference type="Pfam" id="PF02163"/>
    </source>
</evidence>
<feature type="transmembrane region" description="Helical" evidence="12">
    <location>
        <begin position="26"/>
        <end position="55"/>
    </location>
</feature>
<name>A0A0M6YFL2_9RHOB</name>
<evidence type="ECO:0000313" key="14">
    <source>
        <dbReference type="EMBL" id="CTQ48293.1"/>
    </source>
</evidence>
<keyword evidence="6" id="KW-0479">Metal-binding</keyword>
<feature type="transmembrane region" description="Helical" evidence="12">
    <location>
        <begin position="179"/>
        <end position="208"/>
    </location>
</feature>
<comment type="similarity">
    <text evidence="3">Belongs to the peptidase M50B family.</text>
</comment>
<dbReference type="GO" id="GO:0006508">
    <property type="term" value="P:proteolysis"/>
    <property type="evidence" value="ECO:0007669"/>
    <property type="project" value="UniProtKB-KW"/>
</dbReference>
<keyword evidence="4" id="KW-0645">Protease</keyword>
<evidence type="ECO:0000256" key="5">
    <source>
        <dbReference type="ARBA" id="ARBA00022692"/>
    </source>
</evidence>
<feature type="transmembrane region" description="Helical" evidence="12">
    <location>
        <begin position="96"/>
        <end position="120"/>
    </location>
</feature>